<dbReference type="STRING" id="45074.Lsan_3952"/>
<protein>
    <submittedName>
        <fullName evidence="1">Uncharacterized protein</fullName>
    </submittedName>
</protein>
<sequence>MHPRKEQSAKEIYNIVDQYCEANIRAKYHTNSAISFVLGISDVDAQKLINKIVIALPDCFFYLAKPERINEMVNFIAQQYLLFQAQENINDELFPSMLINFVNNLVEEIMLRYYSIVESGDL</sequence>
<evidence type="ECO:0000313" key="1">
    <source>
        <dbReference type="EMBL" id="KTD53542.1"/>
    </source>
</evidence>
<organism evidence="1 2">
    <name type="scientific">Legionella santicrucis</name>
    <dbReference type="NCBI Taxonomy" id="45074"/>
    <lineage>
        <taxon>Bacteria</taxon>
        <taxon>Pseudomonadati</taxon>
        <taxon>Pseudomonadota</taxon>
        <taxon>Gammaproteobacteria</taxon>
        <taxon>Legionellales</taxon>
        <taxon>Legionellaceae</taxon>
        <taxon>Legionella</taxon>
    </lineage>
</organism>
<dbReference type="OrthoDB" id="5653832at2"/>
<accession>A0A0W0YAB4</accession>
<dbReference type="PATRIC" id="fig|45074.5.peg.4243"/>
<dbReference type="Proteomes" id="UP000054703">
    <property type="component" value="Unassembled WGS sequence"/>
</dbReference>
<name>A0A0W0YAB4_9GAMM</name>
<dbReference type="AlphaFoldDB" id="A0A0W0YAB4"/>
<proteinExistence type="predicted"/>
<evidence type="ECO:0000313" key="2">
    <source>
        <dbReference type="Proteomes" id="UP000054703"/>
    </source>
</evidence>
<comment type="caution">
    <text evidence="1">The sequence shown here is derived from an EMBL/GenBank/DDBJ whole genome shotgun (WGS) entry which is preliminary data.</text>
</comment>
<dbReference type="RefSeq" id="WP_058515828.1">
    <property type="nucleotide sequence ID" value="NZ_CAAAIH010000006.1"/>
</dbReference>
<gene>
    <name evidence="1" type="ORF">Lsan_3952</name>
</gene>
<reference evidence="1 2" key="1">
    <citation type="submission" date="2015-11" db="EMBL/GenBank/DDBJ databases">
        <title>Genomic analysis of 38 Legionella species identifies large and diverse effector repertoires.</title>
        <authorList>
            <person name="Burstein D."/>
            <person name="Amaro F."/>
            <person name="Zusman T."/>
            <person name="Lifshitz Z."/>
            <person name="Cohen O."/>
            <person name="Gilbert J.A."/>
            <person name="Pupko T."/>
            <person name="Shuman H.A."/>
            <person name="Segal G."/>
        </authorList>
    </citation>
    <scope>NUCLEOTIDE SEQUENCE [LARGE SCALE GENOMIC DNA]</scope>
    <source>
        <strain evidence="1 2">SC-63-C7</strain>
    </source>
</reference>
<keyword evidence="2" id="KW-1185">Reference proteome</keyword>
<dbReference type="EMBL" id="LNYU01000091">
    <property type="protein sequence ID" value="KTD53542.1"/>
    <property type="molecule type" value="Genomic_DNA"/>
</dbReference>